<dbReference type="EMBL" id="BARU01016592">
    <property type="protein sequence ID" value="GAH50230.1"/>
    <property type="molecule type" value="Genomic_DNA"/>
</dbReference>
<dbReference type="Gene3D" id="3.90.650.10">
    <property type="entry name" value="PurM-like C-terminal domain"/>
    <property type="match status" value="1"/>
</dbReference>
<dbReference type="InterPro" id="IPR036676">
    <property type="entry name" value="PurM-like_C_sf"/>
</dbReference>
<feature type="non-terminal residue" evidence="1">
    <location>
        <position position="1"/>
    </location>
</feature>
<sequence>GDKIIVTGSIGDHGTALIGSREGLNISSDLESDLSSLFSYS</sequence>
<comment type="caution">
    <text evidence="1">The sequence shown here is derived from an EMBL/GenBank/DDBJ whole genome shotgun (WGS) entry which is preliminary data.</text>
</comment>
<accession>X1GZE3</accession>
<dbReference type="SUPFAM" id="SSF56042">
    <property type="entry name" value="PurM C-terminal domain-like"/>
    <property type="match status" value="1"/>
</dbReference>
<dbReference type="AlphaFoldDB" id="X1GZE3"/>
<name>X1GZE3_9ZZZZ</name>
<reference evidence="1" key="1">
    <citation type="journal article" date="2014" name="Front. Microbiol.">
        <title>High frequency of phylogenetically diverse reductive dehalogenase-homologous genes in deep subseafloor sedimentary metagenomes.</title>
        <authorList>
            <person name="Kawai M."/>
            <person name="Futagami T."/>
            <person name="Toyoda A."/>
            <person name="Takaki Y."/>
            <person name="Nishi S."/>
            <person name="Hori S."/>
            <person name="Arai W."/>
            <person name="Tsubouchi T."/>
            <person name="Morono Y."/>
            <person name="Uchiyama I."/>
            <person name="Ito T."/>
            <person name="Fujiyama A."/>
            <person name="Inagaki F."/>
            <person name="Takami H."/>
        </authorList>
    </citation>
    <scope>NUCLEOTIDE SEQUENCE</scope>
    <source>
        <strain evidence="1">Expedition CK06-06</strain>
    </source>
</reference>
<evidence type="ECO:0008006" key="2">
    <source>
        <dbReference type="Google" id="ProtNLM"/>
    </source>
</evidence>
<organism evidence="1">
    <name type="scientific">marine sediment metagenome</name>
    <dbReference type="NCBI Taxonomy" id="412755"/>
    <lineage>
        <taxon>unclassified sequences</taxon>
        <taxon>metagenomes</taxon>
        <taxon>ecological metagenomes</taxon>
    </lineage>
</organism>
<protein>
    <recommendedName>
        <fullName evidence="2">PurM-like C-terminal domain-containing protein</fullName>
    </recommendedName>
</protein>
<gene>
    <name evidence="1" type="ORF">S03H2_27571</name>
</gene>
<evidence type="ECO:0000313" key="1">
    <source>
        <dbReference type="EMBL" id="GAH50230.1"/>
    </source>
</evidence>
<proteinExistence type="predicted"/>